<accession>A0A6U5M525</accession>
<sequence>MMRSFRFISMTSPVFGFIHTPNSCLLTRRHSFLTQRAAASDGAANAFFWNARTDCWRPDASDVERISWGKPAKKKGTGSRGVPHRLDRDERKLYDIARRKGFLEVAGSAWRAQRREAPLLNTFRSYCDARGSPGIVLHKSRDGLEDEVALDLSPLRRPEHFADWTVEIVSRADSPGLVSSSTEEDYLFEEEMTKSDDDPWETRPIYQVPPFVVTWKLPRAEAKRICKVLADMFETSDAAVSSSRKPVGVKPGKNRRSGGYGIG</sequence>
<feature type="region of interest" description="Disordered" evidence="1">
    <location>
        <begin position="239"/>
        <end position="263"/>
    </location>
</feature>
<gene>
    <name evidence="2" type="ORF">CHYS00102_LOCUS30510</name>
    <name evidence="3" type="ORF">CHYS00102_LOCUS30511</name>
</gene>
<name>A0A6U5M525_9STRA</name>
<dbReference type="EMBL" id="HBFR01041728">
    <property type="protein sequence ID" value="CAD8903291.1"/>
    <property type="molecule type" value="Transcribed_RNA"/>
</dbReference>
<dbReference type="EMBL" id="HBFR01041729">
    <property type="protein sequence ID" value="CAD8903292.1"/>
    <property type="molecule type" value="Transcribed_RNA"/>
</dbReference>
<organism evidence="3">
    <name type="scientific">Corethron hystrix</name>
    <dbReference type="NCBI Taxonomy" id="216773"/>
    <lineage>
        <taxon>Eukaryota</taxon>
        <taxon>Sar</taxon>
        <taxon>Stramenopiles</taxon>
        <taxon>Ochrophyta</taxon>
        <taxon>Bacillariophyta</taxon>
        <taxon>Coscinodiscophyceae</taxon>
        <taxon>Corethrophycidae</taxon>
        <taxon>Corethrales</taxon>
        <taxon>Corethraceae</taxon>
        <taxon>Corethron</taxon>
    </lineage>
</organism>
<proteinExistence type="predicted"/>
<protein>
    <submittedName>
        <fullName evidence="3">Uncharacterized protein</fullName>
    </submittedName>
</protein>
<evidence type="ECO:0000313" key="3">
    <source>
        <dbReference type="EMBL" id="CAD8903292.1"/>
    </source>
</evidence>
<evidence type="ECO:0000256" key="1">
    <source>
        <dbReference type="SAM" id="MobiDB-lite"/>
    </source>
</evidence>
<evidence type="ECO:0000313" key="2">
    <source>
        <dbReference type="EMBL" id="CAD8903291.1"/>
    </source>
</evidence>
<dbReference type="AlphaFoldDB" id="A0A6U5M525"/>
<reference evidence="3" key="1">
    <citation type="submission" date="2021-01" db="EMBL/GenBank/DDBJ databases">
        <authorList>
            <person name="Corre E."/>
            <person name="Pelletier E."/>
            <person name="Niang G."/>
            <person name="Scheremetjew M."/>
            <person name="Finn R."/>
            <person name="Kale V."/>
            <person name="Holt S."/>
            <person name="Cochrane G."/>
            <person name="Meng A."/>
            <person name="Brown T."/>
            <person name="Cohen L."/>
        </authorList>
    </citation>
    <scope>NUCLEOTIDE SEQUENCE</scope>
    <source>
        <strain evidence="3">308</strain>
    </source>
</reference>